<evidence type="ECO:0000313" key="2">
    <source>
        <dbReference type="Proteomes" id="UP000002424"/>
    </source>
</evidence>
<dbReference type="KEGG" id="avn:Avin_08110"/>
<sequence length="28" mass="3194">MGLYEAVIVRDISGLIQYGYEYSIYGYG</sequence>
<gene>
    <name evidence="1" type="ordered locus">Avin_08110</name>
</gene>
<name>C1DMM6_AZOVD</name>
<accession>C1DMM6</accession>
<keyword evidence="2" id="KW-1185">Reference proteome</keyword>
<proteinExistence type="predicted"/>
<dbReference type="Proteomes" id="UP000002424">
    <property type="component" value="Chromosome"/>
</dbReference>
<dbReference type="HOGENOM" id="CLU_3412337_0_0_6"/>
<organism evidence="1 2">
    <name type="scientific">Azotobacter vinelandii (strain DJ / ATCC BAA-1303)</name>
    <dbReference type="NCBI Taxonomy" id="322710"/>
    <lineage>
        <taxon>Bacteria</taxon>
        <taxon>Pseudomonadati</taxon>
        <taxon>Pseudomonadota</taxon>
        <taxon>Gammaproteobacteria</taxon>
        <taxon>Pseudomonadales</taxon>
        <taxon>Pseudomonadaceae</taxon>
        <taxon>Azotobacter</taxon>
    </lineage>
</organism>
<protein>
    <submittedName>
        <fullName evidence="1">Uncharacterized protein</fullName>
    </submittedName>
</protein>
<dbReference type="EMBL" id="CP001157">
    <property type="protein sequence ID" value="ACO77056.1"/>
    <property type="molecule type" value="Genomic_DNA"/>
</dbReference>
<reference evidence="1 2" key="1">
    <citation type="journal article" date="2009" name="J. Bacteriol.">
        <title>Genome sequence of Azotobacter vinelandii, an obligate aerobe specialized to support diverse anaerobic metabolic processes.</title>
        <authorList>
            <person name="Setubal J.C."/>
            <person name="dos Santos P."/>
            <person name="Goldman B.S."/>
            <person name="Ertesvag H."/>
            <person name="Espin G."/>
            <person name="Rubio L.M."/>
            <person name="Valla S."/>
            <person name="Almeida N.F."/>
            <person name="Balasubramanian D."/>
            <person name="Cromes L."/>
            <person name="Curatti L."/>
            <person name="Du Z."/>
            <person name="Godsy E."/>
            <person name="Goodner B."/>
            <person name="Hellner-Burris K."/>
            <person name="Hernandez J.A."/>
            <person name="Houmiel K."/>
            <person name="Imperial J."/>
            <person name="Kennedy C."/>
            <person name="Larson T.J."/>
            <person name="Latreille P."/>
            <person name="Ligon L.S."/>
            <person name="Lu J."/>
            <person name="Maerk M."/>
            <person name="Miller N.M."/>
            <person name="Norton S."/>
            <person name="O'Carroll I.P."/>
            <person name="Paulsen I."/>
            <person name="Raulfs E.C."/>
            <person name="Roemer R."/>
            <person name="Rosser J."/>
            <person name="Segura D."/>
            <person name="Slater S."/>
            <person name="Stricklin S.L."/>
            <person name="Studholme D.J."/>
            <person name="Sun J."/>
            <person name="Viana C.J."/>
            <person name="Wallin E."/>
            <person name="Wang B."/>
            <person name="Wheeler C."/>
            <person name="Zhu H."/>
            <person name="Dean D.R."/>
            <person name="Dixon R."/>
            <person name="Wood D."/>
        </authorList>
    </citation>
    <scope>NUCLEOTIDE SEQUENCE [LARGE SCALE GENOMIC DNA]</scope>
    <source>
        <strain evidence="2">DJ / ATCC BAA-1303</strain>
    </source>
</reference>
<dbReference type="AlphaFoldDB" id="C1DMM6"/>
<evidence type="ECO:0000313" key="1">
    <source>
        <dbReference type="EMBL" id="ACO77056.1"/>
    </source>
</evidence>
<dbReference type="EnsemblBacteria" id="ACO77056">
    <property type="protein sequence ID" value="ACO77056"/>
    <property type="gene ID" value="Avin_08110"/>
</dbReference>